<dbReference type="PANTHER" id="PTHR21166">
    <property type="entry name" value="CELL DIVISION CONTROL PROTEIN 24 OB DOMAIN-CONTAINING PROTEIN-RELATED"/>
    <property type="match status" value="1"/>
</dbReference>
<dbReference type="InterPro" id="IPR052469">
    <property type="entry name" value="MEIOB"/>
</dbReference>
<sequence>MADTARLNGLRGGNRSAATRLINRINNILADAALSRTQKIHELQSKITALDAKLSAIEGYDAAIFNEIDDEDLQAEMDATDAINQTIRDASENFMFQLKTLQDAEDAANAALALATAPVVTVAATPGPSAKSRHFIYFALKIEKTRKNFEKRIMTYTDLNLRHLS</sequence>
<keyword evidence="2" id="KW-1185">Reference proteome</keyword>
<dbReference type="AlphaFoldDB" id="E9HB45"/>
<organism evidence="1 2">
    <name type="scientific">Daphnia pulex</name>
    <name type="common">Water flea</name>
    <dbReference type="NCBI Taxonomy" id="6669"/>
    <lineage>
        <taxon>Eukaryota</taxon>
        <taxon>Metazoa</taxon>
        <taxon>Ecdysozoa</taxon>
        <taxon>Arthropoda</taxon>
        <taxon>Crustacea</taxon>
        <taxon>Branchiopoda</taxon>
        <taxon>Diplostraca</taxon>
        <taxon>Cladocera</taxon>
        <taxon>Anomopoda</taxon>
        <taxon>Daphniidae</taxon>
        <taxon>Daphnia</taxon>
    </lineage>
</organism>
<evidence type="ECO:0000313" key="1">
    <source>
        <dbReference type="EMBL" id="EFX71021.1"/>
    </source>
</evidence>
<evidence type="ECO:0008006" key="3">
    <source>
        <dbReference type="Google" id="ProtNLM"/>
    </source>
</evidence>
<dbReference type="PhylomeDB" id="E9HB45"/>
<dbReference type="GO" id="GO:0000712">
    <property type="term" value="P:resolution of meiotic recombination intermediates"/>
    <property type="evidence" value="ECO:0000318"/>
    <property type="project" value="GO_Central"/>
</dbReference>
<dbReference type="KEGG" id="dpx:DAPPUDRAFT_327603"/>
<reference evidence="1 2" key="1">
    <citation type="journal article" date="2011" name="Science">
        <title>The ecoresponsive genome of Daphnia pulex.</title>
        <authorList>
            <person name="Colbourne J.K."/>
            <person name="Pfrender M.E."/>
            <person name="Gilbert D."/>
            <person name="Thomas W.K."/>
            <person name="Tucker A."/>
            <person name="Oakley T.H."/>
            <person name="Tokishita S."/>
            <person name="Aerts A."/>
            <person name="Arnold G.J."/>
            <person name="Basu M.K."/>
            <person name="Bauer D.J."/>
            <person name="Caceres C.E."/>
            <person name="Carmel L."/>
            <person name="Casola C."/>
            <person name="Choi J.H."/>
            <person name="Detter J.C."/>
            <person name="Dong Q."/>
            <person name="Dusheyko S."/>
            <person name="Eads B.D."/>
            <person name="Frohlich T."/>
            <person name="Geiler-Samerotte K.A."/>
            <person name="Gerlach D."/>
            <person name="Hatcher P."/>
            <person name="Jogdeo S."/>
            <person name="Krijgsveld J."/>
            <person name="Kriventseva E.V."/>
            <person name="Kultz D."/>
            <person name="Laforsch C."/>
            <person name="Lindquist E."/>
            <person name="Lopez J."/>
            <person name="Manak J.R."/>
            <person name="Muller J."/>
            <person name="Pangilinan J."/>
            <person name="Patwardhan R.P."/>
            <person name="Pitluck S."/>
            <person name="Pritham E.J."/>
            <person name="Rechtsteiner A."/>
            <person name="Rho M."/>
            <person name="Rogozin I.B."/>
            <person name="Sakarya O."/>
            <person name="Salamov A."/>
            <person name="Schaack S."/>
            <person name="Shapiro H."/>
            <person name="Shiga Y."/>
            <person name="Skalitzky C."/>
            <person name="Smith Z."/>
            <person name="Souvorov A."/>
            <person name="Sung W."/>
            <person name="Tang Z."/>
            <person name="Tsuchiya D."/>
            <person name="Tu H."/>
            <person name="Vos H."/>
            <person name="Wang M."/>
            <person name="Wolf Y.I."/>
            <person name="Yamagata H."/>
            <person name="Yamada T."/>
            <person name="Ye Y."/>
            <person name="Shaw J.R."/>
            <person name="Andrews J."/>
            <person name="Crease T.J."/>
            <person name="Tang H."/>
            <person name="Lucas S.M."/>
            <person name="Robertson H.M."/>
            <person name="Bork P."/>
            <person name="Koonin E.V."/>
            <person name="Zdobnov E.M."/>
            <person name="Grigoriev I.V."/>
            <person name="Lynch M."/>
            <person name="Boore J.L."/>
        </authorList>
    </citation>
    <scope>NUCLEOTIDE SEQUENCE [LARGE SCALE GENOMIC DNA]</scope>
</reference>
<dbReference type="STRING" id="6669.E9HB45"/>
<accession>E9HB45</accession>
<dbReference type="PANTHER" id="PTHR21166:SF2">
    <property type="entry name" value="CELL DIVISION CONTROL PROTEIN 24 OB DOMAIN-CONTAINING PROTEIN-RELATED"/>
    <property type="match status" value="1"/>
</dbReference>
<dbReference type="InParanoid" id="E9HB45"/>
<dbReference type="Proteomes" id="UP000000305">
    <property type="component" value="Unassembled WGS sequence"/>
</dbReference>
<dbReference type="GO" id="GO:0003697">
    <property type="term" value="F:single-stranded DNA binding"/>
    <property type="evidence" value="ECO:0000318"/>
    <property type="project" value="GO_Central"/>
</dbReference>
<dbReference type="HOGENOM" id="CLU_1827233_0_0_1"/>
<evidence type="ECO:0000313" key="2">
    <source>
        <dbReference type="Proteomes" id="UP000000305"/>
    </source>
</evidence>
<gene>
    <name evidence="1" type="ORF">DAPPUDRAFT_327603</name>
</gene>
<protein>
    <recommendedName>
        <fullName evidence="3">Syntaxin N-terminal domain-containing protein</fullName>
    </recommendedName>
</protein>
<dbReference type="EMBL" id="GL732614">
    <property type="protein sequence ID" value="EFX71021.1"/>
    <property type="molecule type" value="Genomic_DNA"/>
</dbReference>
<dbReference type="GO" id="GO:0008310">
    <property type="term" value="F:single-stranded DNA 3'-5' DNA exonuclease activity"/>
    <property type="evidence" value="ECO:0000318"/>
    <property type="project" value="GO_Central"/>
</dbReference>
<proteinExistence type="predicted"/>
<name>E9HB45_DAPPU</name>